<reference evidence="2" key="1">
    <citation type="submission" date="2013-01" db="EMBL/GenBank/DDBJ databases">
        <title>Draft Genome Sequence of a Mulberry Tree, Morus notabilis C.K. Schneid.</title>
        <authorList>
            <person name="He N."/>
            <person name="Zhao S."/>
        </authorList>
    </citation>
    <scope>NUCLEOTIDE SEQUENCE</scope>
</reference>
<protein>
    <submittedName>
        <fullName evidence="1">Uncharacterized protein</fullName>
    </submittedName>
</protein>
<keyword evidence="2" id="KW-1185">Reference proteome</keyword>
<sequence>MAMNSMGRVGILREALLSAMMEMGRDLEVTDLLWFLVLIRGRRFFSRSRADEEAKKRGHGLVLGGVGGENVRVEEERVVGFVVGVVVRWRVSSSACRKLPAARCLRRLSRKRRQRKRRKWWCLRREEM</sequence>
<evidence type="ECO:0000313" key="1">
    <source>
        <dbReference type="EMBL" id="EXB93635.1"/>
    </source>
</evidence>
<organism evidence="1 2">
    <name type="scientific">Morus notabilis</name>
    <dbReference type="NCBI Taxonomy" id="981085"/>
    <lineage>
        <taxon>Eukaryota</taxon>
        <taxon>Viridiplantae</taxon>
        <taxon>Streptophyta</taxon>
        <taxon>Embryophyta</taxon>
        <taxon>Tracheophyta</taxon>
        <taxon>Spermatophyta</taxon>
        <taxon>Magnoliopsida</taxon>
        <taxon>eudicotyledons</taxon>
        <taxon>Gunneridae</taxon>
        <taxon>Pentapetalae</taxon>
        <taxon>rosids</taxon>
        <taxon>fabids</taxon>
        <taxon>Rosales</taxon>
        <taxon>Moraceae</taxon>
        <taxon>Moreae</taxon>
        <taxon>Morus</taxon>
    </lineage>
</organism>
<proteinExistence type="predicted"/>
<gene>
    <name evidence="1" type="ORF">L484_018020</name>
</gene>
<evidence type="ECO:0000313" key="2">
    <source>
        <dbReference type="Proteomes" id="UP000030645"/>
    </source>
</evidence>
<dbReference type="Proteomes" id="UP000030645">
    <property type="component" value="Unassembled WGS sequence"/>
</dbReference>
<dbReference type="AlphaFoldDB" id="W9RIH2"/>
<dbReference type="EMBL" id="KE345083">
    <property type="protein sequence ID" value="EXB93635.1"/>
    <property type="molecule type" value="Genomic_DNA"/>
</dbReference>
<name>W9RIH2_9ROSA</name>
<accession>W9RIH2</accession>